<evidence type="ECO:0000313" key="3">
    <source>
        <dbReference type="Proteomes" id="UP000054653"/>
    </source>
</evidence>
<proteinExistence type="predicted"/>
<keyword evidence="3" id="KW-1185">Reference proteome</keyword>
<sequence>MTSIGCANVTRRRFCELSRGGLSCMGTTLNVPSVP</sequence>
<dbReference type="AlphaFoldDB" id="A0A0V0Z1L6"/>
<accession>A0A0V0Z1L6</accession>
<evidence type="ECO:0000313" key="2">
    <source>
        <dbReference type="EMBL" id="KRY25155.1"/>
    </source>
</evidence>
<protein>
    <submittedName>
        <fullName evidence="1">Uncharacterized protein</fullName>
    </submittedName>
</protein>
<gene>
    <name evidence="1" type="ORF">T03_12427</name>
    <name evidence="2" type="ORF">T03_2633</name>
</gene>
<organism evidence="1 3">
    <name type="scientific">Trichinella britovi</name>
    <name type="common">Parasitic roundworm</name>
    <dbReference type="NCBI Taxonomy" id="45882"/>
    <lineage>
        <taxon>Eukaryota</taxon>
        <taxon>Metazoa</taxon>
        <taxon>Ecdysozoa</taxon>
        <taxon>Nematoda</taxon>
        <taxon>Enoplea</taxon>
        <taxon>Dorylaimia</taxon>
        <taxon>Trichinellida</taxon>
        <taxon>Trichinellidae</taxon>
        <taxon>Trichinella</taxon>
    </lineage>
</organism>
<dbReference type="EMBL" id="JYDI01002515">
    <property type="protein sequence ID" value="KRY25155.1"/>
    <property type="molecule type" value="Genomic_DNA"/>
</dbReference>
<evidence type="ECO:0000313" key="1">
    <source>
        <dbReference type="EMBL" id="KRY05914.1"/>
    </source>
</evidence>
<name>A0A0V0Z1L6_TRIBR</name>
<dbReference type="Proteomes" id="UP000054653">
    <property type="component" value="Unassembled WGS sequence"/>
</dbReference>
<comment type="caution">
    <text evidence="1">The sequence shown here is derived from an EMBL/GenBank/DDBJ whole genome shotgun (WGS) entry which is preliminary data.</text>
</comment>
<dbReference type="EMBL" id="JYDI01004730">
    <property type="protein sequence ID" value="KRY05914.1"/>
    <property type="molecule type" value="Genomic_DNA"/>
</dbReference>
<reference evidence="1 3" key="1">
    <citation type="submission" date="2015-01" db="EMBL/GenBank/DDBJ databases">
        <title>Evolution of Trichinella species and genotypes.</title>
        <authorList>
            <person name="Korhonen P.K."/>
            <person name="Edoardo P."/>
            <person name="Giuseppe L.R."/>
            <person name="Gasser R.B."/>
        </authorList>
    </citation>
    <scope>NUCLEOTIDE SEQUENCE [LARGE SCALE GENOMIC DNA]</scope>
    <source>
        <strain evidence="1">ISS120</strain>
    </source>
</reference>